<accession>A0A3A8NIC8</accession>
<name>A0A3A8NIC8_9BACT</name>
<evidence type="ECO:0000259" key="9">
    <source>
        <dbReference type="Pfam" id="PF00108"/>
    </source>
</evidence>
<reference evidence="12" key="1">
    <citation type="submission" date="2018-09" db="EMBL/GenBank/DDBJ databases">
        <authorList>
            <person name="Livingstone P.G."/>
            <person name="Whitworth D.E."/>
        </authorList>
    </citation>
    <scope>NUCLEOTIDE SEQUENCE [LARGE SCALE GENOMIC DNA]</scope>
    <source>
        <strain evidence="12">CA051B</strain>
    </source>
</reference>
<dbReference type="InterPro" id="IPR016039">
    <property type="entry name" value="Thiolase-like"/>
</dbReference>
<dbReference type="NCBIfam" id="TIGR01930">
    <property type="entry name" value="AcCoA-C-Actrans"/>
    <property type="match status" value="1"/>
</dbReference>
<evidence type="ECO:0000259" key="10">
    <source>
        <dbReference type="Pfam" id="PF02803"/>
    </source>
</evidence>
<dbReference type="NCBIfam" id="NF006516">
    <property type="entry name" value="PRK08963.1"/>
    <property type="match status" value="1"/>
</dbReference>
<comment type="caution">
    <text evidence="11">The sequence shown here is derived from an EMBL/GenBank/DDBJ whole genome shotgun (WGS) entry which is preliminary data.</text>
</comment>
<dbReference type="Pfam" id="PF02803">
    <property type="entry name" value="Thiolase_C"/>
    <property type="match status" value="1"/>
</dbReference>
<keyword evidence="5" id="KW-0443">Lipid metabolism</keyword>
<evidence type="ECO:0000256" key="4">
    <source>
        <dbReference type="ARBA" id="ARBA00022963"/>
    </source>
</evidence>
<dbReference type="Pfam" id="PF00108">
    <property type="entry name" value="Thiolase_N"/>
    <property type="match status" value="1"/>
</dbReference>
<evidence type="ECO:0000313" key="12">
    <source>
        <dbReference type="Proteomes" id="UP000272888"/>
    </source>
</evidence>
<dbReference type="PROSITE" id="PS00737">
    <property type="entry name" value="THIOLASE_2"/>
    <property type="match status" value="1"/>
</dbReference>
<dbReference type="AlphaFoldDB" id="A0A3A8NIC8"/>
<dbReference type="Proteomes" id="UP000272888">
    <property type="component" value="Unassembled WGS sequence"/>
</dbReference>
<dbReference type="InterPro" id="IPR002155">
    <property type="entry name" value="Thiolase"/>
</dbReference>
<dbReference type="PANTHER" id="PTHR18919:SF107">
    <property type="entry name" value="ACETYL-COA ACETYLTRANSFERASE, CYTOSOLIC"/>
    <property type="match status" value="1"/>
</dbReference>
<dbReference type="InterPro" id="IPR020616">
    <property type="entry name" value="Thiolase_N"/>
</dbReference>
<sequence length="433" mass="45727">MASEKRNGHRRVAIVRGLRTPFAKAGTVFAGLTALDLGRMVVQELVQRTDLDPNEINQVVFGQVIPTLTAPSIAREVVLAAGLPKRIDAFTVSRACATSIQALVAGANAIALGDADVIIAGGTESMSDAPIFTSRPLAHALIASSKGKSLPDKLKPFQKLKGKDLLPVPPAIAEYSTGETMGESAEKMAKENGISREEQDLIAFNSHQNAAKAWKEGRFDDEVMHVLVPPKYEQSATKDNIVREDTSLEALSKLKPVFDRRYGSVTAGNASPLTDGAAALILMSEEKAKALGYEPLGFLRSHAFAATDPGDQLLQGPAYAAPVALKRAGMKLSDIDLVEMHEAFAAQVASNIQALASKEFAKKAGFSGPVGEVDRSRLNVTGGSISIGHPFGATGARIVTQALNELKRRNKNTVLCTVCAAGGLGAAVILERA</sequence>
<feature type="active site" description="Proton acceptor" evidence="7">
    <location>
        <position position="419"/>
    </location>
</feature>
<evidence type="ECO:0000256" key="5">
    <source>
        <dbReference type="ARBA" id="ARBA00023098"/>
    </source>
</evidence>
<organism evidence="11 12">
    <name type="scientific">Corallococcus llansteffanensis</name>
    <dbReference type="NCBI Taxonomy" id="2316731"/>
    <lineage>
        <taxon>Bacteria</taxon>
        <taxon>Pseudomonadati</taxon>
        <taxon>Myxococcota</taxon>
        <taxon>Myxococcia</taxon>
        <taxon>Myxococcales</taxon>
        <taxon>Cystobacterineae</taxon>
        <taxon>Myxococcaceae</taxon>
        <taxon>Corallococcus</taxon>
    </lineage>
</organism>
<keyword evidence="4" id="KW-0442">Lipid degradation</keyword>
<dbReference type="RefSeq" id="WP_120648018.1">
    <property type="nucleotide sequence ID" value="NZ_RAWB01000692.1"/>
</dbReference>
<comment type="similarity">
    <text evidence="1 8">Belongs to the thiolase-like superfamily. Thiolase family.</text>
</comment>
<keyword evidence="12" id="KW-1185">Reference proteome</keyword>
<dbReference type="GO" id="GO:0005829">
    <property type="term" value="C:cytosol"/>
    <property type="evidence" value="ECO:0007669"/>
    <property type="project" value="TreeGrafter"/>
</dbReference>
<evidence type="ECO:0000256" key="2">
    <source>
        <dbReference type="ARBA" id="ARBA00022490"/>
    </source>
</evidence>
<dbReference type="InterPro" id="IPR020615">
    <property type="entry name" value="Thiolase_acyl_enz_int_AS"/>
</dbReference>
<keyword evidence="6 8" id="KW-0012">Acyltransferase</keyword>
<dbReference type="PIRSF" id="PIRSF000429">
    <property type="entry name" value="Ac-CoA_Ac_transf"/>
    <property type="match status" value="1"/>
</dbReference>
<evidence type="ECO:0000256" key="6">
    <source>
        <dbReference type="ARBA" id="ARBA00023315"/>
    </source>
</evidence>
<dbReference type="GO" id="GO:0016042">
    <property type="term" value="P:lipid catabolic process"/>
    <property type="evidence" value="ECO:0007669"/>
    <property type="project" value="UniProtKB-KW"/>
</dbReference>
<dbReference type="CDD" id="cd00751">
    <property type="entry name" value="thiolase"/>
    <property type="match status" value="1"/>
</dbReference>
<evidence type="ECO:0000256" key="3">
    <source>
        <dbReference type="ARBA" id="ARBA00022679"/>
    </source>
</evidence>
<gene>
    <name evidence="11" type="primary">fadI</name>
    <name evidence="11" type="ORF">D7V93_38280</name>
</gene>
<evidence type="ECO:0000256" key="1">
    <source>
        <dbReference type="ARBA" id="ARBA00010982"/>
    </source>
</evidence>
<dbReference type="InterPro" id="IPR020617">
    <property type="entry name" value="Thiolase_C"/>
</dbReference>
<feature type="active site" description="Proton acceptor" evidence="7">
    <location>
        <position position="389"/>
    </location>
</feature>
<dbReference type="Gene3D" id="3.40.47.10">
    <property type="match status" value="1"/>
</dbReference>
<feature type="active site" description="Acyl-thioester intermediate" evidence="7">
    <location>
        <position position="96"/>
    </location>
</feature>
<evidence type="ECO:0000256" key="8">
    <source>
        <dbReference type="RuleBase" id="RU003557"/>
    </source>
</evidence>
<dbReference type="PROSITE" id="PS00098">
    <property type="entry name" value="THIOLASE_1"/>
    <property type="match status" value="1"/>
</dbReference>
<dbReference type="EMBL" id="RAWB01000692">
    <property type="protein sequence ID" value="RKH41941.1"/>
    <property type="molecule type" value="Genomic_DNA"/>
</dbReference>
<dbReference type="GO" id="GO:0003988">
    <property type="term" value="F:acetyl-CoA C-acyltransferase activity"/>
    <property type="evidence" value="ECO:0007669"/>
    <property type="project" value="UniProtKB-EC"/>
</dbReference>
<keyword evidence="3 8" id="KW-0808">Transferase</keyword>
<protein>
    <submittedName>
        <fullName evidence="11">Acetyl-CoA C-acyltransferase FadI</fullName>
        <ecNumber evidence="11">2.3.1.16</ecNumber>
    </submittedName>
</protein>
<proteinExistence type="inferred from homology"/>
<evidence type="ECO:0000313" key="11">
    <source>
        <dbReference type="EMBL" id="RKH41941.1"/>
    </source>
</evidence>
<feature type="domain" description="Thiolase C-terminal" evidence="10">
    <location>
        <begin position="294"/>
        <end position="432"/>
    </location>
</feature>
<dbReference type="FunFam" id="3.40.47.10:FF:000011">
    <property type="entry name" value="3-ketoacyl-CoA thiolase"/>
    <property type="match status" value="1"/>
</dbReference>
<evidence type="ECO:0000256" key="7">
    <source>
        <dbReference type="PIRSR" id="PIRSR000429-1"/>
    </source>
</evidence>
<dbReference type="EC" id="2.3.1.16" evidence="11"/>
<dbReference type="SUPFAM" id="SSF53901">
    <property type="entry name" value="Thiolase-like"/>
    <property type="match status" value="2"/>
</dbReference>
<keyword evidence="2" id="KW-0963">Cytoplasm</keyword>
<dbReference type="PANTHER" id="PTHR18919">
    <property type="entry name" value="ACETYL-COA C-ACYLTRANSFERASE"/>
    <property type="match status" value="1"/>
</dbReference>
<feature type="domain" description="Thiolase N-terminal" evidence="9">
    <location>
        <begin position="12"/>
        <end position="286"/>
    </location>
</feature>
<dbReference type="InterPro" id="IPR020613">
    <property type="entry name" value="Thiolase_CS"/>
</dbReference>